<dbReference type="InterPro" id="IPR008758">
    <property type="entry name" value="Peptidase_S28"/>
</dbReference>
<name>A0ABQ9KAQ7_HEVBR</name>
<keyword evidence="8" id="KW-1185">Reference proteome</keyword>
<sequence length="434" mass="48671">MALPSFHLWLALLLLATVCASAVHPRKLSRLGGLKRFATREPSIDLAPEYEIHYYTQTLDHFNYKPGSYATFQQRYILNYKYWGGANTSSPIIVYTGEEDDVTYDVDGFILELAARFKALLLYIEHRYYGESMPFGSENQAFQNANTFGYLSSEQALADYAQVITNVKKNLSAESCPAIAVGGSYGGSKLIIIQHFDTSESCYNTIKQSWSEIDRIAAEPNGLMTLSNKFNVCSPLNTSQELQDYLGLAHVAAAQYDNSPYYPLENMCRGIDGAPEGTDILDRIVAGLKSRYHGRVSCHEISPYELSNKSAWDWQTMFEPPEPFDIKSYIKDCLDVFGIVPRPHWMTTEFGGHDVKTLLGNFASNIIFANGLRDPYSIGGVLEDISDSVVAVHTEHGAHCLDLYSPTPDDPDWLVAQRDKEIKIISAWIACWKK</sequence>
<dbReference type="PANTHER" id="PTHR11010:SF78">
    <property type="entry name" value="LYSOSOMAL PRO-X CARBOXYPEPTIDASE"/>
    <property type="match status" value="1"/>
</dbReference>
<dbReference type="Pfam" id="PF05577">
    <property type="entry name" value="Peptidase_S28"/>
    <property type="match status" value="2"/>
</dbReference>
<dbReference type="InterPro" id="IPR029058">
    <property type="entry name" value="AB_hydrolase_fold"/>
</dbReference>
<evidence type="ECO:0008006" key="9">
    <source>
        <dbReference type="Google" id="ProtNLM"/>
    </source>
</evidence>
<protein>
    <recommendedName>
        <fullName evidence="9">Serine carboxypeptidase S28 family protein</fullName>
    </recommendedName>
</protein>
<evidence type="ECO:0000313" key="7">
    <source>
        <dbReference type="EMBL" id="KAJ9129356.1"/>
    </source>
</evidence>
<dbReference type="Proteomes" id="UP001174677">
    <property type="component" value="Unassembled WGS sequence"/>
</dbReference>
<evidence type="ECO:0000313" key="8">
    <source>
        <dbReference type="Proteomes" id="UP001174677"/>
    </source>
</evidence>
<gene>
    <name evidence="7" type="ORF">P3X46_033860</name>
</gene>
<accession>A0ABQ9KAQ7</accession>
<reference evidence="7 8" key="1">
    <citation type="journal article" date="2023" name="Plant Biotechnol. J.">
        <title>Chromosome-level wild Hevea brasiliensis genome provides new tools for genomic-assisted breeding and valuable loci to elevate rubber yield.</title>
        <authorList>
            <person name="Cheng H."/>
            <person name="Song X."/>
            <person name="Hu Y."/>
            <person name="Wu T."/>
            <person name="Yang Q."/>
            <person name="An Z."/>
            <person name="Feng S."/>
            <person name="Deng Z."/>
            <person name="Wu W."/>
            <person name="Zeng X."/>
            <person name="Tu M."/>
            <person name="Wang X."/>
            <person name="Huang H."/>
        </authorList>
    </citation>
    <scope>NUCLEOTIDE SEQUENCE [LARGE SCALE GENOMIC DNA]</scope>
    <source>
        <strain evidence="7">MT/VB/25A 57/8</strain>
    </source>
</reference>
<keyword evidence="2" id="KW-0645">Protease</keyword>
<evidence type="ECO:0000256" key="5">
    <source>
        <dbReference type="ARBA" id="ARBA00023180"/>
    </source>
</evidence>
<comment type="caution">
    <text evidence="7">The sequence shown here is derived from an EMBL/GenBank/DDBJ whole genome shotgun (WGS) entry which is preliminary data.</text>
</comment>
<keyword evidence="4" id="KW-0378">Hydrolase</keyword>
<dbReference type="EMBL" id="JARPOI010000160">
    <property type="protein sequence ID" value="KAJ9129356.1"/>
    <property type="molecule type" value="Genomic_DNA"/>
</dbReference>
<evidence type="ECO:0000256" key="1">
    <source>
        <dbReference type="ARBA" id="ARBA00011079"/>
    </source>
</evidence>
<dbReference type="SUPFAM" id="SSF53474">
    <property type="entry name" value="alpha/beta-Hydrolases"/>
    <property type="match status" value="1"/>
</dbReference>
<proteinExistence type="inferred from homology"/>
<feature type="chain" id="PRO_5045358767" description="Serine carboxypeptidase S28 family protein" evidence="6">
    <location>
        <begin position="23"/>
        <end position="434"/>
    </location>
</feature>
<evidence type="ECO:0000256" key="4">
    <source>
        <dbReference type="ARBA" id="ARBA00022801"/>
    </source>
</evidence>
<dbReference type="PANTHER" id="PTHR11010">
    <property type="entry name" value="PROTEASE S28 PRO-X CARBOXYPEPTIDASE-RELATED"/>
    <property type="match status" value="1"/>
</dbReference>
<keyword evidence="3 6" id="KW-0732">Signal</keyword>
<comment type="similarity">
    <text evidence="1">Belongs to the peptidase S28 family.</text>
</comment>
<feature type="signal peptide" evidence="6">
    <location>
        <begin position="1"/>
        <end position="22"/>
    </location>
</feature>
<evidence type="ECO:0000256" key="3">
    <source>
        <dbReference type="ARBA" id="ARBA00022729"/>
    </source>
</evidence>
<keyword evidence="5" id="KW-0325">Glycoprotein</keyword>
<evidence type="ECO:0000256" key="2">
    <source>
        <dbReference type="ARBA" id="ARBA00022670"/>
    </source>
</evidence>
<evidence type="ECO:0000256" key="6">
    <source>
        <dbReference type="SAM" id="SignalP"/>
    </source>
</evidence>
<dbReference type="Gene3D" id="3.40.50.1820">
    <property type="entry name" value="alpha/beta hydrolase"/>
    <property type="match status" value="2"/>
</dbReference>
<organism evidence="7 8">
    <name type="scientific">Hevea brasiliensis</name>
    <name type="common">Para rubber tree</name>
    <name type="synonym">Siphonia brasiliensis</name>
    <dbReference type="NCBI Taxonomy" id="3981"/>
    <lineage>
        <taxon>Eukaryota</taxon>
        <taxon>Viridiplantae</taxon>
        <taxon>Streptophyta</taxon>
        <taxon>Embryophyta</taxon>
        <taxon>Tracheophyta</taxon>
        <taxon>Spermatophyta</taxon>
        <taxon>Magnoliopsida</taxon>
        <taxon>eudicotyledons</taxon>
        <taxon>Gunneridae</taxon>
        <taxon>Pentapetalae</taxon>
        <taxon>rosids</taxon>
        <taxon>fabids</taxon>
        <taxon>Malpighiales</taxon>
        <taxon>Euphorbiaceae</taxon>
        <taxon>Crotonoideae</taxon>
        <taxon>Micrandreae</taxon>
        <taxon>Hevea</taxon>
    </lineage>
</organism>